<sequence>MFGSQFISRKQLAQADSSTGRRSSGLSIGRRFARCDISRSGSKIHAHHQPKSSQHMQRERTTHVLNERPFSEADIVENMTVTLDDFKLALDVFMANPMHYVGVVIAIVAFAIIYGVYATVISLAYSLVITVGSMVWTAALGVCTVFNNAVLISLALLAVTVIGLVLLLLSIVILLFALLLPLPPLIYMESGIRQGIIKEMLGRKISIREALFPDKEFIPRITIIYIVVIVVVTPISMLGVTVPLIYAAQLLTFSTVSFLLLTRKDMGIVACIKLGVKANTRNIFPLLIFWLMTLAVHMLDNMTGGLSMFFTYGFCMILEIIFAGKMFQLIRPEVMPIQNFPAYGIPGQMPYQGQPMPAQYQPQQYPPQMQQMPYAPQMQFVQPPANSAM</sequence>
<accession>A0A8J6BC23</accession>
<name>A0A8J6BC23_9EUKA</name>
<comment type="caution">
    <text evidence="3">The sequence shown here is derived from an EMBL/GenBank/DDBJ whole genome shotgun (WGS) entry which is preliminary data.</text>
</comment>
<keyword evidence="2" id="KW-0472">Membrane</keyword>
<feature type="transmembrane region" description="Helical" evidence="2">
    <location>
        <begin position="305"/>
        <end position="323"/>
    </location>
</feature>
<feature type="transmembrane region" description="Helical" evidence="2">
    <location>
        <begin position="217"/>
        <end position="238"/>
    </location>
</feature>
<organism evidence="3 4">
    <name type="scientific">Carpediemonas membranifera</name>
    <dbReference type="NCBI Taxonomy" id="201153"/>
    <lineage>
        <taxon>Eukaryota</taxon>
        <taxon>Metamonada</taxon>
        <taxon>Carpediemonas-like organisms</taxon>
        <taxon>Carpediemonas</taxon>
    </lineage>
</organism>
<keyword evidence="2" id="KW-0812">Transmembrane</keyword>
<feature type="transmembrane region" description="Helical" evidence="2">
    <location>
        <begin position="283"/>
        <end position="299"/>
    </location>
</feature>
<evidence type="ECO:0000256" key="2">
    <source>
        <dbReference type="SAM" id="Phobius"/>
    </source>
</evidence>
<feature type="transmembrane region" description="Helical" evidence="2">
    <location>
        <begin position="98"/>
        <end position="117"/>
    </location>
</feature>
<evidence type="ECO:0000313" key="4">
    <source>
        <dbReference type="Proteomes" id="UP000717585"/>
    </source>
</evidence>
<dbReference type="AlphaFoldDB" id="A0A8J6BC23"/>
<evidence type="ECO:0000256" key="1">
    <source>
        <dbReference type="SAM" id="MobiDB-lite"/>
    </source>
</evidence>
<keyword evidence="4" id="KW-1185">Reference proteome</keyword>
<feature type="compositionally biased region" description="Low complexity" evidence="1">
    <location>
        <begin position="17"/>
        <end position="26"/>
    </location>
</feature>
<keyword evidence="2" id="KW-1133">Transmembrane helix</keyword>
<feature type="transmembrane region" description="Helical" evidence="2">
    <location>
        <begin position="153"/>
        <end position="180"/>
    </location>
</feature>
<reference evidence="3" key="1">
    <citation type="submission" date="2021-05" db="EMBL/GenBank/DDBJ databases">
        <title>A free-living protist that lacks canonical eukaryotic 1 DNA replication and segregation systems.</title>
        <authorList>
            <person name="Salas-Leiva D.E."/>
            <person name="Tromer E.C."/>
            <person name="Curtis B.A."/>
            <person name="Jerlstrom-Hultqvist J."/>
            <person name="Kolisko M."/>
            <person name="Yi Z."/>
            <person name="Salas-Leiva J.S."/>
            <person name="Gallot-Lavallee L."/>
            <person name="Kops G.J.P.L."/>
            <person name="Archibald J.M."/>
            <person name="Simpson A.G.B."/>
            <person name="Roger A.J."/>
        </authorList>
    </citation>
    <scope>NUCLEOTIDE SEQUENCE</scope>
    <source>
        <strain evidence="3">BICM</strain>
    </source>
</reference>
<protein>
    <recommendedName>
        <fullName evidence="5">Transmembrane protein</fullName>
    </recommendedName>
</protein>
<feature type="transmembrane region" description="Helical" evidence="2">
    <location>
        <begin position="124"/>
        <end position="147"/>
    </location>
</feature>
<evidence type="ECO:0000313" key="3">
    <source>
        <dbReference type="EMBL" id="KAG9397679.1"/>
    </source>
</evidence>
<evidence type="ECO:0008006" key="5">
    <source>
        <dbReference type="Google" id="ProtNLM"/>
    </source>
</evidence>
<feature type="region of interest" description="Disordered" evidence="1">
    <location>
        <begin position="1"/>
        <end position="26"/>
    </location>
</feature>
<proteinExistence type="predicted"/>
<dbReference type="Proteomes" id="UP000717585">
    <property type="component" value="Unassembled WGS sequence"/>
</dbReference>
<gene>
    <name evidence="3" type="ORF">J8273_0809</name>
</gene>
<feature type="transmembrane region" description="Helical" evidence="2">
    <location>
        <begin position="244"/>
        <end position="262"/>
    </location>
</feature>
<dbReference type="EMBL" id="JAHDYR010000001">
    <property type="protein sequence ID" value="KAG9397679.1"/>
    <property type="molecule type" value="Genomic_DNA"/>
</dbReference>